<keyword evidence="3 8" id="KW-1003">Cell membrane</keyword>
<comment type="function">
    <text evidence="8">The phosphoenolpyruvate-dependent sugar phosphotransferase system (PTS), a major carbohydrate active -transport system, catalyzes the phosphorylation of incoming sugar substrates concomitant with their translocation across the cell membrane.</text>
</comment>
<feature type="transmembrane region" description="Helical" evidence="9">
    <location>
        <begin position="334"/>
        <end position="356"/>
    </location>
</feature>
<feature type="transmembrane region" description="Helical" evidence="9">
    <location>
        <begin position="31"/>
        <end position="51"/>
    </location>
</feature>
<evidence type="ECO:0000313" key="12">
    <source>
        <dbReference type="Proteomes" id="UP000283633"/>
    </source>
</evidence>
<evidence type="ECO:0000256" key="6">
    <source>
        <dbReference type="ARBA" id="ARBA00022989"/>
    </source>
</evidence>
<sequence>MKHFIAFMEKYFLPVASKIGNQRHLVAVRDAFAYTMPLMILGAFAVLINNLPIPGFQDFMNGVFSEKIGGSYVWTLLGGNIWNGTFAVLSLFIAFLVAYNLATSYHVDGISAGIISLGSFFVVGGAQGMDSAGLFVALIVGLLSAEIFRRLSNVDKFEIKMPDGVPPAVARSFAALLPAIFTITIFGFVTMLLNAMHIENVVTAFYKAVQQPFMGMANTYPTALLIAFITPFLWFFGLHGANMIEPFMQTINAPAIQANAAALKAGKPIPYVVNKPFMDSFVNLGGTGVTIGLIIAIFIIGRRNKPYMSVASLAAAPGIFNINEPLAFGLPIVLNPILFVPYILAPMISVSIAYFATVSGFMPACSNMPPWVTPPIIGAVIATASWQGGVIAAINIVVSAVIYAPFVYMSTAMETRRDKKQAAKEATA</sequence>
<dbReference type="InterPro" id="IPR004501">
    <property type="entry name" value="PTS_EIIC_3"/>
</dbReference>
<dbReference type="PANTHER" id="PTHR33989">
    <property type="match status" value="1"/>
</dbReference>
<keyword evidence="5 9" id="KW-0812">Transmembrane</keyword>
<dbReference type="NCBIfam" id="TIGR00410">
    <property type="entry name" value="lacE"/>
    <property type="match status" value="1"/>
</dbReference>
<feature type="transmembrane region" description="Helical" evidence="9">
    <location>
        <begin position="173"/>
        <end position="198"/>
    </location>
</feature>
<gene>
    <name evidence="11" type="ORF">D1831_02310</name>
</gene>
<dbReference type="PIRSF" id="PIRSF006351">
    <property type="entry name" value="PTS_EIIC-Cellobiose"/>
    <property type="match status" value="1"/>
</dbReference>
<proteinExistence type="predicted"/>
<feature type="transmembrane region" description="Helical" evidence="9">
    <location>
        <begin position="109"/>
        <end position="126"/>
    </location>
</feature>
<feature type="transmembrane region" description="Helical" evidence="9">
    <location>
        <begin position="81"/>
        <end position="102"/>
    </location>
</feature>
<evidence type="ECO:0000256" key="8">
    <source>
        <dbReference type="PIRNR" id="PIRNR006351"/>
    </source>
</evidence>
<feature type="domain" description="PTS EIIC type-3" evidence="10">
    <location>
        <begin position="8"/>
        <end position="406"/>
    </location>
</feature>
<keyword evidence="12" id="KW-1185">Reference proteome</keyword>
<dbReference type="PROSITE" id="PS51105">
    <property type="entry name" value="PTS_EIIC_TYPE_3"/>
    <property type="match status" value="1"/>
</dbReference>
<evidence type="ECO:0000256" key="4">
    <source>
        <dbReference type="ARBA" id="ARBA00022597"/>
    </source>
</evidence>
<evidence type="ECO:0000256" key="3">
    <source>
        <dbReference type="ARBA" id="ARBA00022475"/>
    </source>
</evidence>
<evidence type="ECO:0000256" key="5">
    <source>
        <dbReference type="ARBA" id="ARBA00022692"/>
    </source>
</evidence>
<dbReference type="GO" id="GO:0009401">
    <property type="term" value="P:phosphoenolpyruvate-dependent sugar phosphotransferase system"/>
    <property type="evidence" value="ECO:0007669"/>
    <property type="project" value="InterPro"/>
</dbReference>
<protein>
    <recommendedName>
        <fullName evidence="8">Permease IIC component</fullName>
    </recommendedName>
</protein>
<evidence type="ECO:0000256" key="9">
    <source>
        <dbReference type="SAM" id="Phobius"/>
    </source>
</evidence>
<keyword evidence="4 8" id="KW-0762">Sugar transport</keyword>
<reference evidence="11 12" key="1">
    <citation type="submission" date="2018-08" db="EMBL/GenBank/DDBJ databases">
        <title>Genome Lactobacillus garii FI11369.</title>
        <authorList>
            <person name="Diaz M."/>
            <person name="Narbad A."/>
        </authorList>
    </citation>
    <scope>NUCLEOTIDE SEQUENCE [LARGE SCALE GENOMIC DNA]</scope>
    <source>
        <strain evidence="11 12">FI11369</strain>
    </source>
</reference>
<dbReference type="GO" id="GO:1902815">
    <property type="term" value="P:N,N'-diacetylchitobiose import"/>
    <property type="evidence" value="ECO:0007669"/>
    <property type="project" value="TreeGrafter"/>
</dbReference>
<evidence type="ECO:0000256" key="7">
    <source>
        <dbReference type="ARBA" id="ARBA00023136"/>
    </source>
</evidence>
<comment type="caution">
    <text evidence="11">The sequence shown here is derived from an EMBL/GenBank/DDBJ whole genome shotgun (WGS) entry which is preliminary data.</text>
</comment>
<dbReference type="RefSeq" id="WP_125071274.1">
    <property type="nucleotide sequence ID" value="NZ_QWZQ01000005.1"/>
</dbReference>
<dbReference type="OrthoDB" id="1550290at2"/>
<evidence type="ECO:0000256" key="1">
    <source>
        <dbReference type="ARBA" id="ARBA00004651"/>
    </source>
</evidence>
<dbReference type="AlphaFoldDB" id="A0A426DA21"/>
<dbReference type="Pfam" id="PF02378">
    <property type="entry name" value="PTS_EIIC"/>
    <property type="match status" value="1"/>
</dbReference>
<dbReference type="GO" id="GO:0008982">
    <property type="term" value="F:protein-N(PI)-phosphohistidine-sugar phosphotransferase activity"/>
    <property type="evidence" value="ECO:0007669"/>
    <property type="project" value="UniProtKB-UniRule"/>
</dbReference>
<evidence type="ECO:0000259" key="10">
    <source>
        <dbReference type="PROSITE" id="PS51105"/>
    </source>
</evidence>
<dbReference type="InterPro" id="IPR051088">
    <property type="entry name" value="PTS_Sugar-EIIC/EIIB"/>
</dbReference>
<organism evidence="11 12">
    <name type="scientific">Lactiplantibacillus garii</name>
    <dbReference type="NCBI Taxonomy" id="2306423"/>
    <lineage>
        <taxon>Bacteria</taxon>
        <taxon>Bacillati</taxon>
        <taxon>Bacillota</taxon>
        <taxon>Bacilli</taxon>
        <taxon>Lactobacillales</taxon>
        <taxon>Lactobacillaceae</taxon>
        <taxon>Lactiplantibacillus</taxon>
    </lineage>
</organism>
<keyword evidence="2 8" id="KW-0813">Transport</keyword>
<keyword evidence="6 9" id="KW-1133">Transmembrane helix</keyword>
<dbReference type="Proteomes" id="UP000283633">
    <property type="component" value="Unassembled WGS sequence"/>
</dbReference>
<dbReference type="InterPro" id="IPR003352">
    <property type="entry name" value="PTS_EIIC"/>
</dbReference>
<dbReference type="InterPro" id="IPR004796">
    <property type="entry name" value="PTS_IIC_cello"/>
</dbReference>
<keyword evidence="7 8" id="KW-0472">Membrane</keyword>
<name>A0A426DA21_9LACO</name>
<dbReference type="PANTHER" id="PTHR33989:SF4">
    <property type="entry name" value="PTS SYSTEM N,N'-DIACETYLCHITOBIOSE-SPECIFIC EIIC COMPONENT"/>
    <property type="match status" value="1"/>
</dbReference>
<evidence type="ECO:0000313" key="11">
    <source>
        <dbReference type="EMBL" id="RRK11386.1"/>
    </source>
</evidence>
<feature type="transmembrane region" description="Helical" evidence="9">
    <location>
        <begin position="281"/>
        <end position="300"/>
    </location>
</feature>
<dbReference type="GO" id="GO:0005886">
    <property type="term" value="C:plasma membrane"/>
    <property type="evidence" value="ECO:0007669"/>
    <property type="project" value="UniProtKB-SubCell"/>
</dbReference>
<feature type="transmembrane region" description="Helical" evidence="9">
    <location>
        <begin position="376"/>
        <end position="409"/>
    </location>
</feature>
<feature type="transmembrane region" description="Helical" evidence="9">
    <location>
        <begin position="218"/>
        <end position="238"/>
    </location>
</feature>
<dbReference type="EMBL" id="QWZQ01000005">
    <property type="protein sequence ID" value="RRK11386.1"/>
    <property type="molecule type" value="Genomic_DNA"/>
</dbReference>
<accession>A0A426DA21</accession>
<comment type="subcellular location">
    <subcellularLocation>
        <location evidence="1">Cell membrane</location>
        <topology evidence="1">Multi-pass membrane protein</topology>
    </subcellularLocation>
</comment>
<evidence type="ECO:0000256" key="2">
    <source>
        <dbReference type="ARBA" id="ARBA00022448"/>
    </source>
</evidence>